<evidence type="ECO:0000313" key="2">
    <source>
        <dbReference type="Proteomes" id="UP000475666"/>
    </source>
</evidence>
<evidence type="ECO:0000313" key="1">
    <source>
        <dbReference type="EMBL" id="NEC32082.1"/>
    </source>
</evidence>
<name>A0A6G3T643_9ACTN</name>
<reference evidence="1 2" key="1">
    <citation type="submission" date="2020-01" db="EMBL/GenBank/DDBJ databases">
        <title>Insect and environment-associated Actinomycetes.</title>
        <authorList>
            <person name="Currrie C."/>
            <person name="Chevrette M."/>
            <person name="Carlson C."/>
            <person name="Stubbendieck R."/>
            <person name="Wendt-Pienkowski E."/>
        </authorList>
    </citation>
    <scope>NUCLEOTIDE SEQUENCE [LARGE SCALE GENOMIC DNA]</scope>
    <source>
        <strain evidence="1 2">SID7739</strain>
    </source>
</reference>
<gene>
    <name evidence="1" type="ORF">G3I66_02610</name>
</gene>
<sequence length="132" mass="14576">MPAWMTLRRLGVVTTLYAVFLAGWWLGQPVRSDGCVEDRLAAGADGRPAPVEPADPGRYFDNLDIDFGLLDFGLLDWADDLDGYRDGEYGPSDYGYDLQGGPQTYDTAGAEYAPCSYKKRARLLAWVNGDWG</sequence>
<protein>
    <submittedName>
        <fullName evidence="1">Uncharacterized protein</fullName>
    </submittedName>
</protein>
<comment type="caution">
    <text evidence="1">The sequence shown here is derived from an EMBL/GenBank/DDBJ whole genome shotgun (WGS) entry which is preliminary data.</text>
</comment>
<organism evidence="1 2">
    <name type="scientific">Streptomyces rubrogriseus</name>
    <dbReference type="NCBI Taxonomy" id="194673"/>
    <lineage>
        <taxon>Bacteria</taxon>
        <taxon>Bacillati</taxon>
        <taxon>Actinomycetota</taxon>
        <taxon>Actinomycetes</taxon>
        <taxon>Kitasatosporales</taxon>
        <taxon>Streptomycetaceae</taxon>
        <taxon>Streptomyces</taxon>
        <taxon>Streptomyces violaceoruber group</taxon>
    </lineage>
</organism>
<dbReference type="EMBL" id="JAAGMQ010000074">
    <property type="protein sequence ID" value="NEC32082.1"/>
    <property type="molecule type" value="Genomic_DNA"/>
</dbReference>
<accession>A0A6G3T643</accession>
<proteinExistence type="predicted"/>
<dbReference type="Proteomes" id="UP000475666">
    <property type="component" value="Unassembled WGS sequence"/>
</dbReference>
<dbReference type="AlphaFoldDB" id="A0A6G3T643"/>